<dbReference type="RefSeq" id="WP_351974994.1">
    <property type="nucleotide sequence ID" value="NZ_JBEPBX010000002.1"/>
</dbReference>
<organism evidence="2 3">
    <name type="scientific">Streptomyces xantholiticus</name>
    <dbReference type="NCBI Taxonomy" id="68285"/>
    <lineage>
        <taxon>Bacteria</taxon>
        <taxon>Bacillati</taxon>
        <taxon>Actinomycetota</taxon>
        <taxon>Actinomycetes</taxon>
        <taxon>Kitasatosporales</taxon>
        <taxon>Streptomycetaceae</taxon>
        <taxon>Streptomyces</taxon>
    </lineage>
</organism>
<dbReference type="InterPro" id="IPR010330">
    <property type="entry name" value="CoiA_nuc"/>
</dbReference>
<name>A0ABV1UP37_9ACTN</name>
<gene>
    <name evidence="2" type="ORF">ABT276_04090</name>
</gene>
<dbReference type="EMBL" id="JBEPBX010000002">
    <property type="protein sequence ID" value="MER6612572.1"/>
    <property type="molecule type" value="Genomic_DNA"/>
</dbReference>
<dbReference type="Pfam" id="PF06054">
    <property type="entry name" value="CoiA_nuc"/>
    <property type="match status" value="1"/>
</dbReference>
<keyword evidence="3" id="KW-1185">Reference proteome</keyword>
<dbReference type="Proteomes" id="UP001445472">
    <property type="component" value="Unassembled WGS sequence"/>
</dbReference>
<accession>A0ABV1UP37</accession>
<protein>
    <submittedName>
        <fullName evidence="2">Competence protein CoiA family protein</fullName>
    </submittedName>
</protein>
<reference evidence="2 3" key="1">
    <citation type="submission" date="2024-06" db="EMBL/GenBank/DDBJ databases">
        <title>The Natural Products Discovery Center: Release of the First 8490 Sequenced Strains for Exploring Actinobacteria Biosynthetic Diversity.</title>
        <authorList>
            <person name="Kalkreuter E."/>
            <person name="Kautsar S.A."/>
            <person name="Yang D."/>
            <person name="Bader C.D."/>
            <person name="Teijaro C.N."/>
            <person name="Fluegel L."/>
            <person name="Davis C.M."/>
            <person name="Simpson J.R."/>
            <person name="Lauterbach L."/>
            <person name="Steele A.D."/>
            <person name="Gui C."/>
            <person name="Meng S."/>
            <person name="Li G."/>
            <person name="Viehrig K."/>
            <person name="Ye F."/>
            <person name="Su P."/>
            <person name="Kiefer A.F."/>
            <person name="Nichols A."/>
            <person name="Cepeda A.J."/>
            <person name="Yan W."/>
            <person name="Fan B."/>
            <person name="Jiang Y."/>
            <person name="Adhikari A."/>
            <person name="Zheng C.-J."/>
            <person name="Schuster L."/>
            <person name="Cowan T.M."/>
            <person name="Smanski M.J."/>
            <person name="Chevrette M.G."/>
            <person name="De Carvalho L.P.S."/>
            <person name="Shen B."/>
        </authorList>
    </citation>
    <scope>NUCLEOTIDE SEQUENCE [LARGE SCALE GENOMIC DNA]</scope>
    <source>
        <strain evidence="2 3">NPDC000837</strain>
    </source>
</reference>
<sequence>MRGILDATLADLGCAWSWDAVHRARPRVELACPECAHRVHAKVSPRGTRYFAHDPSGPNCAMAGESVDHHLLKLELATAIRAAGHQAHLEVRGPGGHWRADVLSSSPDGVLQMAWEAQLSAITPQEIDERTQRLAADGVGVCWVSTRLRPWHGVVPSIVVTPPSKDDPDWQVTAGPAFFEIEECYVHEKPWQCPLGEHGLWRRLEITLPAFVRRVLEGSVVVHQPTEHVYLSDCSWSDMWSSPHHITVATRFGTAEREGQQRQARESLEWHARKWPDANRVLVQEWQENLPEDTWQALHSAVAQWIRVETRKEPSFRTQWIAWNWACGVPVCVDGRPYGVIHPDPSKVDWKLLTRMVIFVPSDTDRQALLRSAPEGTRVVALLP</sequence>
<evidence type="ECO:0000313" key="3">
    <source>
        <dbReference type="Proteomes" id="UP001445472"/>
    </source>
</evidence>
<evidence type="ECO:0000259" key="1">
    <source>
        <dbReference type="Pfam" id="PF06054"/>
    </source>
</evidence>
<evidence type="ECO:0000313" key="2">
    <source>
        <dbReference type="EMBL" id="MER6612572.1"/>
    </source>
</evidence>
<feature type="domain" description="Competence protein CoiA nuclease-like" evidence="1">
    <location>
        <begin position="65"/>
        <end position="145"/>
    </location>
</feature>
<comment type="caution">
    <text evidence="2">The sequence shown here is derived from an EMBL/GenBank/DDBJ whole genome shotgun (WGS) entry which is preliminary data.</text>
</comment>
<proteinExistence type="predicted"/>